<keyword evidence="1" id="KW-1133">Transmembrane helix</keyword>
<feature type="transmembrane region" description="Helical" evidence="1">
    <location>
        <begin position="243"/>
        <end position="264"/>
    </location>
</feature>
<sequence length="356" mass="41191">MEIRHIVLLSYGNIDRINQQVMCDGCLVLNSPWSDSSPETKMKRNGDELTIESKEMVLKVINGKIVYIEAVYLIDSKVEFVELTLSPHPYDFFLLKKHFLSRLKGTPSNSTDKEVVYLRKRRIGRFVIPVFLYLLKTTIEYLFVGIPQHMVDYIVNCSTEEKRIITIKTTLGTYIKFFCSIQGAFLRLGFPIVFIDEIFVVPTTMYLSAFSYACSFLARSLIESIHLLNNSSYNPLKRRRDSVILNTDQIFMSALIFSFILLIMFNIVHFYILCSFMSLCLVGLKFITDFIDFVLMDISKCRTYTLSINYDRMPAVELRYTKVSVYDRIKLAVQASLLSLESFKDNILVKLLLGIK</sequence>
<accession>I7AR36</accession>
<dbReference type="VEuPathDB" id="MicrosporidiaDB:EROM_040380"/>
<dbReference type="RefSeq" id="XP_009264304.1">
    <property type="nucleotide sequence ID" value="XM_009266029.1"/>
</dbReference>
<proteinExistence type="predicted"/>
<organism evidence="2 3">
    <name type="scientific">Encephalitozoon romaleae (strain SJ-2008)</name>
    <name type="common">Microsporidian parasite</name>
    <dbReference type="NCBI Taxonomy" id="1178016"/>
    <lineage>
        <taxon>Eukaryota</taxon>
        <taxon>Fungi</taxon>
        <taxon>Fungi incertae sedis</taxon>
        <taxon>Microsporidia</taxon>
        <taxon>Unikaryonidae</taxon>
        <taxon>Encephalitozoon</taxon>
    </lineage>
</organism>
<dbReference type="GeneID" id="20521102"/>
<dbReference type="GO" id="GO:0016020">
    <property type="term" value="C:membrane"/>
    <property type="evidence" value="ECO:0007669"/>
    <property type="project" value="InterPro"/>
</dbReference>
<keyword evidence="1" id="KW-0812">Transmembrane</keyword>
<dbReference type="Pfam" id="PF05024">
    <property type="entry name" value="Gpi1"/>
    <property type="match status" value="1"/>
</dbReference>
<dbReference type="EMBL" id="CP003521">
    <property type="protein sequence ID" value="AFN82807.1"/>
    <property type="molecule type" value="Genomic_DNA"/>
</dbReference>
<name>I7AR36_ENCRO</name>
<dbReference type="InterPro" id="IPR007720">
    <property type="entry name" value="PigQ/GPI1"/>
</dbReference>
<keyword evidence="3" id="KW-1185">Reference proteome</keyword>
<protein>
    <submittedName>
        <fullName evidence="2">Uncharacterized protein</fullName>
    </submittedName>
</protein>
<dbReference type="HOGENOM" id="CLU_778514_0_0_1"/>
<dbReference type="KEGG" id="ero:EROM_040380"/>
<gene>
    <name evidence="2" type="ordered locus">EROM_040380</name>
</gene>
<reference evidence="2 3" key="1">
    <citation type="journal article" date="2012" name="Proc. Natl. Acad. Sci. U.S.A.">
        <title>Gain and loss of multiple functionally related, horizontally transferred genes in the reduced genomes of two microsporidian parasites.</title>
        <authorList>
            <person name="Pombert J.-F."/>
            <person name="Selman M."/>
            <person name="Burki F."/>
            <person name="Bardell F.T."/>
            <person name="Farinelli L."/>
            <person name="Solter L.F."/>
            <person name="Whitman D.W."/>
            <person name="Weiss L.M."/>
            <person name="Corradi N."/>
            <person name="Keeling P.J."/>
        </authorList>
    </citation>
    <scope>NUCLEOTIDE SEQUENCE [LARGE SCALE GENOMIC DNA]</scope>
    <source>
        <strain evidence="2 3">SJ-2008</strain>
    </source>
</reference>
<keyword evidence="1" id="KW-0472">Membrane</keyword>
<evidence type="ECO:0000313" key="3">
    <source>
        <dbReference type="Proteomes" id="UP000010094"/>
    </source>
</evidence>
<dbReference type="Proteomes" id="UP000010094">
    <property type="component" value="Chromosome IV"/>
</dbReference>
<evidence type="ECO:0000256" key="1">
    <source>
        <dbReference type="SAM" id="Phobius"/>
    </source>
</evidence>
<feature type="transmembrane region" description="Helical" evidence="1">
    <location>
        <begin position="126"/>
        <end position="146"/>
    </location>
</feature>
<evidence type="ECO:0000313" key="2">
    <source>
        <dbReference type="EMBL" id="AFN82807.1"/>
    </source>
</evidence>
<dbReference type="AlphaFoldDB" id="I7AR36"/>
<dbReference type="GO" id="GO:0006506">
    <property type="term" value="P:GPI anchor biosynthetic process"/>
    <property type="evidence" value="ECO:0007669"/>
    <property type="project" value="InterPro"/>
</dbReference>
<feature type="transmembrane region" description="Helical" evidence="1">
    <location>
        <begin position="198"/>
        <end position="222"/>
    </location>
</feature>
<dbReference type="OrthoDB" id="2195292at2759"/>